<organism evidence="13 14">
    <name type="scientific">Draconibacterium aestuarii</name>
    <dbReference type="NCBI Taxonomy" id="2998507"/>
    <lineage>
        <taxon>Bacteria</taxon>
        <taxon>Pseudomonadati</taxon>
        <taxon>Bacteroidota</taxon>
        <taxon>Bacteroidia</taxon>
        <taxon>Marinilabiliales</taxon>
        <taxon>Prolixibacteraceae</taxon>
        <taxon>Draconibacterium</taxon>
    </lineage>
</organism>
<evidence type="ECO:0000259" key="12">
    <source>
        <dbReference type="PROSITE" id="PS51671"/>
    </source>
</evidence>
<dbReference type="EC" id="1.1.1.95" evidence="4"/>
<evidence type="ECO:0000256" key="6">
    <source>
        <dbReference type="ARBA" id="ARBA00023002"/>
    </source>
</evidence>
<reference evidence="13" key="1">
    <citation type="submission" date="2022-11" db="EMBL/GenBank/DDBJ databases">
        <title>Marilongibacter aestuarii gen. nov., sp. nov., isolated from tidal flat sediment.</title>
        <authorList>
            <person name="Jiayan W."/>
        </authorList>
    </citation>
    <scope>NUCLEOTIDE SEQUENCE</scope>
    <source>
        <strain evidence="13">Z1-6</strain>
    </source>
</reference>
<evidence type="ECO:0000256" key="7">
    <source>
        <dbReference type="ARBA" id="ARBA00023027"/>
    </source>
</evidence>
<dbReference type="CDD" id="cd12174">
    <property type="entry name" value="PGDH_like_3"/>
    <property type="match status" value="1"/>
</dbReference>
<evidence type="ECO:0000313" key="13">
    <source>
        <dbReference type="EMBL" id="MCY1719828.1"/>
    </source>
</evidence>
<dbReference type="PROSITE" id="PS00065">
    <property type="entry name" value="D_2_HYDROXYACID_DH_1"/>
    <property type="match status" value="1"/>
</dbReference>
<evidence type="ECO:0000256" key="3">
    <source>
        <dbReference type="ARBA" id="ARBA00013001"/>
    </source>
</evidence>
<dbReference type="InterPro" id="IPR006140">
    <property type="entry name" value="D-isomer_DH_NAD-bd"/>
</dbReference>
<proteinExistence type="inferred from homology"/>
<comment type="similarity">
    <text evidence="11">Belongs to the D-isomer specific 2-hydroxyacid dehydrogenase family.</text>
</comment>
<name>A0A9X3FC29_9BACT</name>
<comment type="catalytic activity">
    <reaction evidence="10">
        <text>(2R)-3-phosphoglycerate + NAD(+) = 3-phosphooxypyruvate + NADH + H(+)</text>
        <dbReference type="Rhea" id="RHEA:12641"/>
        <dbReference type="ChEBI" id="CHEBI:15378"/>
        <dbReference type="ChEBI" id="CHEBI:18110"/>
        <dbReference type="ChEBI" id="CHEBI:57540"/>
        <dbReference type="ChEBI" id="CHEBI:57945"/>
        <dbReference type="ChEBI" id="CHEBI:58272"/>
        <dbReference type="EC" id="1.1.1.95"/>
    </reaction>
</comment>
<dbReference type="PANTHER" id="PTHR42938:SF47">
    <property type="entry name" value="HYDROXYPYRUVATE REDUCTASE"/>
    <property type="match status" value="1"/>
</dbReference>
<dbReference type="InterPro" id="IPR045865">
    <property type="entry name" value="ACT-like_dom_sf"/>
</dbReference>
<sequence>MFKIQTLNKIDPEGLKLFPLNNYEIASELPNPDAIVLRSFKMHDMELPSSVKAIARAGAGVNNIPIDKCTENGIVVFNTPGANANGVKEAVIAGLMLSSRDIIGGVNWAKTLIGEGDAVGSLVEKGKSNFAGQEIKGKTLAVIGLGAIGVLVANAASALRMKVIGYDPYMSVKHALKLSREVTWVEGIQVLLQQADYVTINIPLTPDTKGYINKDKFAMMKDGVKILNFARGGLVDHKDLKDALESGKVSKYITDFPDEDCLKMDGVISIPHLGASTAESETNCAIMAVEQVREYLENGNIINSVNFPAAEMERNGGSRILIANKNVPNMVSQISSVLAAEQLNIDNMLNKKRDEIAYNIIDVDSATVNDSVKEKLMAIDGIFMVRIINAK</sequence>
<dbReference type="EC" id="1.1.1.399" evidence="3"/>
<comment type="pathway">
    <text evidence="2">Amino-acid biosynthesis; L-serine biosynthesis; L-serine from 3-phospho-D-glycerate: step 1/3.</text>
</comment>
<dbReference type="SUPFAM" id="SSF51735">
    <property type="entry name" value="NAD(P)-binding Rossmann-fold domains"/>
    <property type="match status" value="1"/>
</dbReference>
<dbReference type="Proteomes" id="UP001145087">
    <property type="component" value="Unassembled WGS sequence"/>
</dbReference>
<keyword evidence="14" id="KW-1185">Reference proteome</keyword>
<dbReference type="Pfam" id="PF00389">
    <property type="entry name" value="2-Hacid_dh"/>
    <property type="match status" value="1"/>
</dbReference>
<dbReference type="PANTHER" id="PTHR42938">
    <property type="entry name" value="FORMATE DEHYDROGENASE 1"/>
    <property type="match status" value="1"/>
</dbReference>
<dbReference type="PROSITE" id="PS51671">
    <property type="entry name" value="ACT"/>
    <property type="match status" value="1"/>
</dbReference>
<dbReference type="EMBL" id="JAPOHD010000010">
    <property type="protein sequence ID" value="MCY1719828.1"/>
    <property type="molecule type" value="Genomic_DNA"/>
</dbReference>
<dbReference type="RefSeq" id="WP_343332162.1">
    <property type="nucleotide sequence ID" value="NZ_JAPOHD010000010.1"/>
</dbReference>
<comment type="catalytic activity">
    <reaction evidence="9">
        <text>(R)-2-hydroxyglutarate + NAD(+) = 2-oxoglutarate + NADH + H(+)</text>
        <dbReference type="Rhea" id="RHEA:49612"/>
        <dbReference type="ChEBI" id="CHEBI:15378"/>
        <dbReference type="ChEBI" id="CHEBI:15801"/>
        <dbReference type="ChEBI" id="CHEBI:16810"/>
        <dbReference type="ChEBI" id="CHEBI:57540"/>
        <dbReference type="ChEBI" id="CHEBI:57945"/>
        <dbReference type="EC" id="1.1.1.399"/>
    </reaction>
</comment>
<evidence type="ECO:0000256" key="5">
    <source>
        <dbReference type="ARBA" id="ARBA00021582"/>
    </source>
</evidence>
<evidence type="ECO:0000256" key="11">
    <source>
        <dbReference type="RuleBase" id="RU003719"/>
    </source>
</evidence>
<evidence type="ECO:0000256" key="10">
    <source>
        <dbReference type="ARBA" id="ARBA00048731"/>
    </source>
</evidence>
<dbReference type="Gene3D" id="3.40.50.720">
    <property type="entry name" value="NAD(P)-binding Rossmann-like Domain"/>
    <property type="match status" value="2"/>
</dbReference>
<evidence type="ECO:0000313" key="14">
    <source>
        <dbReference type="Proteomes" id="UP001145087"/>
    </source>
</evidence>
<comment type="caution">
    <text evidence="13">The sequence shown here is derived from an EMBL/GenBank/DDBJ whole genome shotgun (WGS) entry which is preliminary data.</text>
</comment>
<dbReference type="InterPro" id="IPR029752">
    <property type="entry name" value="D-isomer_DH_CS1"/>
</dbReference>
<dbReference type="GO" id="GO:0004617">
    <property type="term" value="F:phosphoglycerate dehydrogenase activity"/>
    <property type="evidence" value="ECO:0007669"/>
    <property type="project" value="UniProtKB-EC"/>
</dbReference>
<gene>
    <name evidence="13" type="ORF">OU798_05710</name>
</gene>
<evidence type="ECO:0000256" key="4">
    <source>
        <dbReference type="ARBA" id="ARBA00013143"/>
    </source>
</evidence>
<dbReference type="GO" id="GO:0051287">
    <property type="term" value="F:NAD binding"/>
    <property type="evidence" value="ECO:0007669"/>
    <property type="project" value="InterPro"/>
</dbReference>
<evidence type="ECO:0000256" key="1">
    <source>
        <dbReference type="ARBA" id="ARBA00003800"/>
    </source>
</evidence>
<dbReference type="Gene3D" id="3.30.70.260">
    <property type="match status" value="1"/>
</dbReference>
<feature type="domain" description="ACT" evidence="12">
    <location>
        <begin position="319"/>
        <end position="390"/>
    </location>
</feature>
<evidence type="ECO:0000256" key="2">
    <source>
        <dbReference type="ARBA" id="ARBA00005216"/>
    </source>
</evidence>
<keyword evidence="7" id="KW-0520">NAD</keyword>
<dbReference type="InterPro" id="IPR006139">
    <property type="entry name" value="D-isomer_2_OHA_DH_cat_dom"/>
</dbReference>
<dbReference type="SUPFAM" id="SSF55021">
    <property type="entry name" value="ACT-like"/>
    <property type="match status" value="1"/>
</dbReference>
<comment type="function">
    <text evidence="1">Catalyzes the reversible oxidation of 3-phospho-D-glycerate to 3-phosphonooxypyruvate, the first step of the phosphorylated L-serine biosynthesis pathway. Also catalyzes the reversible oxidation of 2-hydroxyglutarate to 2-oxoglutarate.</text>
</comment>
<evidence type="ECO:0000256" key="8">
    <source>
        <dbReference type="ARBA" id="ARBA00030455"/>
    </source>
</evidence>
<dbReference type="InterPro" id="IPR036291">
    <property type="entry name" value="NAD(P)-bd_dom_sf"/>
</dbReference>
<dbReference type="Pfam" id="PF02826">
    <property type="entry name" value="2-Hacid_dh_C"/>
    <property type="match status" value="1"/>
</dbReference>
<accession>A0A9X3FC29</accession>
<dbReference type="SUPFAM" id="SSF52283">
    <property type="entry name" value="Formate/glycerate dehydrogenase catalytic domain-like"/>
    <property type="match status" value="1"/>
</dbReference>
<dbReference type="CDD" id="cd04901">
    <property type="entry name" value="ACT_3PGDH"/>
    <property type="match status" value="1"/>
</dbReference>
<dbReference type="InterPro" id="IPR002912">
    <property type="entry name" value="ACT_dom"/>
</dbReference>
<dbReference type="AlphaFoldDB" id="A0A9X3FC29"/>
<evidence type="ECO:0000256" key="9">
    <source>
        <dbReference type="ARBA" id="ARBA00048126"/>
    </source>
</evidence>
<keyword evidence="6 11" id="KW-0560">Oxidoreductase</keyword>
<protein>
    <recommendedName>
        <fullName evidence="5">D-3-phosphoglycerate dehydrogenase</fullName>
        <ecNumber evidence="3">1.1.1.399</ecNumber>
        <ecNumber evidence="4">1.1.1.95</ecNumber>
    </recommendedName>
    <alternativeName>
        <fullName evidence="8">2-oxoglutarate reductase</fullName>
    </alternativeName>
</protein>